<evidence type="ECO:0000313" key="2">
    <source>
        <dbReference type="EMBL" id="OQD65531.1"/>
    </source>
</evidence>
<accession>A0A1V6NLD6</accession>
<protein>
    <submittedName>
        <fullName evidence="2">Uncharacterized protein</fullName>
    </submittedName>
</protein>
<dbReference type="OrthoDB" id="3501153at2759"/>
<dbReference type="EMBL" id="MDYM01000006">
    <property type="protein sequence ID" value="OQD65531.1"/>
    <property type="molecule type" value="Genomic_DNA"/>
</dbReference>
<keyword evidence="1" id="KW-0812">Transmembrane</keyword>
<dbReference type="Proteomes" id="UP000191408">
    <property type="component" value="Unassembled WGS sequence"/>
</dbReference>
<dbReference type="STRING" id="60169.A0A1V6NLD6"/>
<dbReference type="PANTHER" id="PTHR35896">
    <property type="entry name" value="IG-LIKE DOMAIN-CONTAINING PROTEIN"/>
    <property type="match status" value="1"/>
</dbReference>
<keyword evidence="1" id="KW-1133">Transmembrane helix</keyword>
<name>A0A1V6NLD6_PENPO</name>
<evidence type="ECO:0000313" key="3">
    <source>
        <dbReference type="Proteomes" id="UP000191408"/>
    </source>
</evidence>
<reference evidence="3" key="1">
    <citation type="journal article" date="2017" name="Nat. Microbiol.">
        <title>Global analysis of biosynthetic gene clusters reveals vast potential of secondary metabolite production in Penicillium species.</title>
        <authorList>
            <person name="Nielsen J.C."/>
            <person name="Grijseels S."/>
            <person name="Prigent S."/>
            <person name="Ji B."/>
            <person name="Dainat J."/>
            <person name="Nielsen K.F."/>
            <person name="Frisvad J.C."/>
            <person name="Workman M."/>
            <person name="Nielsen J."/>
        </authorList>
    </citation>
    <scope>NUCLEOTIDE SEQUENCE [LARGE SCALE GENOMIC DNA]</scope>
    <source>
        <strain evidence="3">IBT 4502</strain>
    </source>
</reference>
<evidence type="ECO:0000256" key="1">
    <source>
        <dbReference type="SAM" id="Phobius"/>
    </source>
</evidence>
<organism evidence="2 3">
    <name type="scientific">Penicillium polonicum</name>
    <dbReference type="NCBI Taxonomy" id="60169"/>
    <lineage>
        <taxon>Eukaryota</taxon>
        <taxon>Fungi</taxon>
        <taxon>Dikarya</taxon>
        <taxon>Ascomycota</taxon>
        <taxon>Pezizomycotina</taxon>
        <taxon>Eurotiomycetes</taxon>
        <taxon>Eurotiomycetidae</taxon>
        <taxon>Eurotiales</taxon>
        <taxon>Aspergillaceae</taxon>
        <taxon>Penicillium</taxon>
    </lineage>
</organism>
<sequence length="259" mass="29173">MSYTGVRKDEHDGYETESDIPYTKGTVITRSPFSIATVLSLVAIILSLITGAFTLSTYLDHIRAKVPTSPVQSTYQCGEVASQAQARGCHFDLISFSWLPPACYDAELTEDFLKSYNWTWSTDPQGKNLVPIEDVEKGDFEYLFTDLKYHVVHCAYMWKKLHRALSTGDLSRVDGYTAGYGHTEHCTQMMLDRDSDLSRSGVAGLVKFPLCGQGMLLDNEPGWFRMHNGEKRFGMSGYYEDVFGVAFKPHHEDHEGHSN</sequence>
<dbReference type="PANTHER" id="PTHR35896:SF3">
    <property type="entry name" value="MAJOR FACILITATOR SUPERFAMILY TRANSPORTER"/>
    <property type="match status" value="1"/>
</dbReference>
<comment type="caution">
    <text evidence="2">The sequence shown here is derived from an EMBL/GenBank/DDBJ whole genome shotgun (WGS) entry which is preliminary data.</text>
</comment>
<dbReference type="AlphaFoldDB" id="A0A1V6NLD6"/>
<gene>
    <name evidence="2" type="ORF">PENPOL_c006G00271</name>
</gene>
<keyword evidence="1" id="KW-0472">Membrane</keyword>
<proteinExistence type="predicted"/>
<dbReference type="InterPro" id="IPR053008">
    <property type="entry name" value="Phomopsin_biosynth_assoc"/>
</dbReference>
<feature type="transmembrane region" description="Helical" evidence="1">
    <location>
        <begin position="33"/>
        <end position="55"/>
    </location>
</feature>
<keyword evidence="3" id="KW-1185">Reference proteome</keyword>